<organism evidence="2 3">
    <name type="scientific">Segniliparus rugosus (strain ATCC BAA-974 / DSM 45345 / CCUG 50838 / CIP 108380 / JCM 13579 / CDC 945)</name>
    <dbReference type="NCBI Taxonomy" id="679197"/>
    <lineage>
        <taxon>Bacteria</taxon>
        <taxon>Bacillati</taxon>
        <taxon>Actinomycetota</taxon>
        <taxon>Actinomycetes</taxon>
        <taxon>Mycobacteriales</taxon>
        <taxon>Segniliparaceae</taxon>
        <taxon>Segniliparus</taxon>
    </lineage>
</organism>
<dbReference type="InterPro" id="IPR009003">
    <property type="entry name" value="Peptidase_S1_PA"/>
</dbReference>
<feature type="signal peptide" evidence="1">
    <location>
        <begin position="1"/>
        <end position="24"/>
    </location>
</feature>
<gene>
    <name evidence="2" type="ORF">HMPREF9336_00796</name>
</gene>
<keyword evidence="1" id="KW-0732">Signal</keyword>
<keyword evidence="3" id="KW-1185">Reference proteome</keyword>
<evidence type="ECO:0000256" key="1">
    <source>
        <dbReference type="SAM" id="SignalP"/>
    </source>
</evidence>
<protein>
    <recommendedName>
        <fullName evidence="4">Trypsin</fullName>
    </recommendedName>
</protein>
<dbReference type="SUPFAM" id="SSF50494">
    <property type="entry name" value="Trypsin-like serine proteases"/>
    <property type="match status" value="1"/>
</dbReference>
<dbReference type="OrthoDB" id="4773429at2"/>
<feature type="chain" id="PRO_5039491984" description="Trypsin" evidence="1">
    <location>
        <begin position="25"/>
        <end position="240"/>
    </location>
</feature>
<dbReference type="Proteomes" id="UP000004816">
    <property type="component" value="Unassembled WGS sequence"/>
</dbReference>
<accession>E5XMS6</accession>
<sequence length="240" mass="24581">MRLPTIALALAALAALLSPAAASAMNAAEDVTPAVTIAQDTDNTANPSLSSQNDRAFCTLGFLARLPDGRTGAVTAGHCDNDAPGSPGWVHMAYSPTDTWRRFAHFVAKAYGDDAGSDIALLAVDPSAGIPTDARIGYKLDVRGYVDAATLAATAPKACKWGAVTGMTCGDFIGVVPGTNKAQWRMASAHGDSGSPVFVSIKSGGVGAVGVLDGSPRGDDGVVTVELIEPWLSKWGLQLL</sequence>
<dbReference type="RefSeq" id="WP_007468045.1">
    <property type="nucleotide sequence ID" value="NZ_KI391954.1"/>
</dbReference>
<proteinExistence type="predicted"/>
<dbReference type="Gene3D" id="2.40.10.10">
    <property type="entry name" value="Trypsin-like serine proteases"/>
    <property type="match status" value="2"/>
</dbReference>
<evidence type="ECO:0000313" key="2">
    <source>
        <dbReference type="EMBL" id="EFV14346.1"/>
    </source>
</evidence>
<dbReference type="AlphaFoldDB" id="E5XMS6"/>
<dbReference type="STRING" id="679197.HMPREF9336_00796"/>
<dbReference type="HOGENOM" id="CLU_1174773_0_0_11"/>
<comment type="caution">
    <text evidence="2">The sequence shown here is derived from an EMBL/GenBank/DDBJ whole genome shotgun (WGS) entry which is preliminary data.</text>
</comment>
<dbReference type="EMBL" id="ACZI02000003">
    <property type="protein sequence ID" value="EFV14346.1"/>
    <property type="molecule type" value="Genomic_DNA"/>
</dbReference>
<evidence type="ECO:0000313" key="3">
    <source>
        <dbReference type="Proteomes" id="UP000004816"/>
    </source>
</evidence>
<dbReference type="InterPro" id="IPR043504">
    <property type="entry name" value="Peptidase_S1_PA_chymotrypsin"/>
</dbReference>
<evidence type="ECO:0008006" key="4">
    <source>
        <dbReference type="Google" id="ProtNLM"/>
    </source>
</evidence>
<name>E5XMS6_SEGRC</name>
<reference evidence="2 3" key="1">
    <citation type="journal article" date="2011" name="Stand. Genomic Sci.">
        <title>High quality draft genome sequence of Segniliparus rugosus CDC 945(T)= (ATCC BAA-974(T)).</title>
        <authorList>
            <person name="Earl A.M."/>
            <person name="Desjardins C.A."/>
            <person name="Fitzgerald M.G."/>
            <person name="Arachchi H.M."/>
            <person name="Zeng Q."/>
            <person name="Mehta T."/>
            <person name="Griggs A."/>
            <person name="Birren B.W."/>
            <person name="Toney N.C."/>
            <person name="Carr J."/>
            <person name="Posey J."/>
            <person name="Butler W.R."/>
        </authorList>
    </citation>
    <scope>NUCLEOTIDE SEQUENCE [LARGE SCALE GENOMIC DNA]</scope>
    <source>
        <strain evidence="3">ATCC BAA-974 / DSM 45345 / CCUG 50838 / CIP 108380 / JCM 13579 / CDC 945</strain>
    </source>
</reference>